<dbReference type="SUPFAM" id="SSF53822">
    <property type="entry name" value="Periplasmic binding protein-like I"/>
    <property type="match status" value="1"/>
</dbReference>
<dbReference type="PANTHER" id="PTHR46847:SF1">
    <property type="entry name" value="D-ALLOSE-BINDING PERIPLASMIC PROTEIN-RELATED"/>
    <property type="match status" value="1"/>
</dbReference>
<feature type="domain" description="Periplasmic binding protein" evidence="5">
    <location>
        <begin position="30"/>
        <end position="287"/>
    </location>
</feature>
<feature type="chain" id="PRO_5012410747" evidence="4">
    <location>
        <begin position="26"/>
        <end position="315"/>
    </location>
</feature>
<dbReference type="AlphaFoldDB" id="A0A1N7SB25"/>
<evidence type="ECO:0000256" key="3">
    <source>
        <dbReference type="ARBA" id="ARBA00022729"/>
    </source>
</evidence>
<dbReference type="InterPro" id="IPR028082">
    <property type="entry name" value="Peripla_BP_I"/>
</dbReference>
<sequence length="315" mass="33185">MIKPKLIGAALGLSLALGFSTGAWADVPYVALVSKGFQHQYWQAVKKGAEKAGQDFHVKVTFEGPETEAMVDKQIDILSATLARKPAAIGLAALDSQAATPLLKKAQAAKIPVIGFDSGVDSDIPLSTAATDNKAAAAVAADKMAALIGNEGEVAVVAHDQTSRTGIDRRDGFVERIKAKYPKIKVVTVQYGGGDQLKSTDITKSIITAHPHLKGIFGTNEGSAIGVVNGAREMKVNGKIVLVGFDSGEKQLDAIRSGDEAGAVTQNPIGIGYDTVQAAVEALQGKKLPKRIDTGFYWYDKSNIDDPKIAAVLYK</sequence>
<evidence type="ECO:0000256" key="1">
    <source>
        <dbReference type="ARBA" id="ARBA00004196"/>
    </source>
</evidence>
<dbReference type="Proteomes" id="UP000195569">
    <property type="component" value="Unassembled WGS sequence"/>
</dbReference>
<evidence type="ECO:0000313" key="6">
    <source>
        <dbReference type="EMBL" id="SIT44198.1"/>
    </source>
</evidence>
<evidence type="ECO:0000259" key="5">
    <source>
        <dbReference type="Pfam" id="PF13407"/>
    </source>
</evidence>
<dbReference type="EMBL" id="CYGY02000038">
    <property type="protein sequence ID" value="SIT44198.1"/>
    <property type="molecule type" value="Genomic_DNA"/>
</dbReference>
<protein>
    <submittedName>
        <fullName evidence="6">ABC-type sugar transport system, periplasmic component protein</fullName>
    </submittedName>
</protein>
<comment type="caution">
    <text evidence="6">The sequence shown here is derived from an EMBL/GenBank/DDBJ whole genome shotgun (WGS) entry which is preliminary data.</text>
</comment>
<dbReference type="GO" id="GO:0030246">
    <property type="term" value="F:carbohydrate binding"/>
    <property type="evidence" value="ECO:0007669"/>
    <property type="project" value="UniProtKB-ARBA"/>
</dbReference>
<evidence type="ECO:0000256" key="2">
    <source>
        <dbReference type="ARBA" id="ARBA00007639"/>
    </source>
</evidence>
<organism evidence="6 7">
    <name type="scientific">Paraburkholderia piptadeniae</name>
    <dbReference type="NCBI Taxonomy" id="1701573"/>
    <lineage>
        <taxon>Bacteria</taxon>
        <taxon>Pseudomonadati</taxon>
        <taxon>Pseudomonadota</taxon>
        <taxon>Betaproteobacteria</taxon>
        <taxon>Burkholderiales</taxon>
        <taxon>Burkholderiaceae</taxon>
        <taxon>Paraburkholderia</taxon>
    </lineage>
</organism>
<comment type="similarity">
    <text evidence="2">Belongs to the bacterial solute-binding protein 2 family.</text>
</comment>
<proteinExistence type="inferred from homology"/>
<keyword evidence="7" id="KW-1185">Reference proteome</keyword>
<keyword evidence="3 4" id="KW-0732">Signal</keyword>
<dbReference type="GO" id="GO:0030313">
    <property type="term" value="C:cell envelope"/>
    <property type="evidence" value="ECO:0007669"/>
    <property type="project" value="UniProtKB-SubCell"/>
</dbReference>
<dbReference type="CDD" id="cd20005">
    <property type="entry name" value="PBP1_ABC_sugar_binding-like"/>
    <property type="match status" value="1"/>
</dbReference>
<dbReference type="RefSeq" id="WP_087736126.1">
    <property type="nucleotide sequence ID" value="NZ_CYGY02000038.1"/>
</dbReference>
<dbReference type="Pfam" id="PF13407">
    <property type="entry name" value="Peripla_BP_4"/>
    <property type="match status" value="1"/>
</dbReference>
<accession>A0A1N7SB25</accession>
<name>A0A1N7SB25_9BURK</name>
<reference evidence="6" key="1">
    <citation type="submission" date="2016-12" db="EMBL/GenBank/DDBJ databases">
        <authorList>
            <person name="Moulin L."/>
        </authorList>
    </citation>
    <scope>NUCLEOTIDE SEQUENCE [LARGE SCALE GENOMIC DNA]</scope>
    <source>
        <strain evidence="6">STM 7183</strain>
    </source>
</reference>
<dbReference type="PANTHER" id="PTHR46847">
    <property type="entry name" value="D-ALLOSE-BINDING PERIPLASMIC PROTEIN-RELATED"/>
    <property type="match status" value="1"/>
</dbReference>
<dbReference type="Gene3D" id="3.40.50.2300">
    <property type="match status" value="2"/>
</dbReference>
<feature type="signal peptide" evidence="4">
    <location>
        <begin position="1"/>
        <end position="25"/>
    </location>
</feature>
<evidence type="ECO:0000256" key="4">
    <source>
        <dbReference type="SAM" id="SignalP"/>
    </source>
</evidence>
<dbReference type="InterPro" id="IPR025997">
    <property type="entry name" value="SBP_2_dom"/>
</dbReference>
<evidence type="ECO:0000313" key="7">
    <source>
        <dbReference type="Proteomes" id="UP000195569"/>
    </source>
</evidence>
<keyword evidence="6" id="KW-0813">Transport</keyword>
<dbReference type="OrthoDB" id="4827464at2"/>
<comment type="subcellular location">
    <subcellularLocation>
        <location evidence="1">Cell envelope</location>
    </subcellularLocation>
</comment>
<keyword evidence="6" id="KW-0762">Sugar transport</keyword>
<gene>
    <name evidence="6" type="ORF">BN2476_380084</name>
</gene>